<feature type="region of interest" description="Disordered" evidence="1">
    <location>
        <begin position="323"/>
        <end position="367"/>
    </location>
</feature>
<dbReference type="AlphaFoldDB" id="A0A6J3MH27"/>
<evidence type="ECO:0000313" key="2">
    <source>
        <dbReference type="Proteomes" id="UP000504637"/>
    </source>
</evidence>
<feature type="region of interest" description="Disordered" evidence="1">
    <location>
        <begin position="531"/>
        <end position="564"/>
    </location>
</feature>
<name>A0A6J3MH27_9PEZI</name>
<organism evidence="3">
    <name type="scientific">Dissoconium aciculare CBS 342.82</name>
    <dbReference type="NCBI Taxonomy" id="1314786"/>
    <lineage>
        <taxon>Eukaryota</taxon>
        <taxon>Fungi</taxon>
        <taxon>Dikarya</taxon>
        <taxon>Ascomycota</taxon>
        <taxon>Pezizomycotina</taxon>
        <taxon>Dothideomycetes</taxon>
        <taxon>Dothideomycetidae</taxon>
        <taxon>Mycosphaerellales</taxon>
        <taxon>Dissoconiaceae</taxon>
        <taxon>Dissoconium</taxon>
    </lineage>
</organism>
<proteinExistence type="predicted"/>
<protein>
    <submittedName>
        <fullName evidence="3">Uncharacterized protein</fullName>
    </submittedName>
</protein>
<feature type="region of interest" description="Disordered" evidence="1">
    <location>
        <begin position="238"/>
        <end position="270"/>
    </location>
</feature>
<dbReference type="RefSeq" id="XP_033464281.1">
    <property type="nucleotide sequence ID" value="XM_033598867.1"/>
</dbReference>
<evidence type="ECO:0000313" key="3">
    <source>
        <dbReference type="RefSeq" id="XP_033464281.1"/>
    </source>
</evidence>
<feature type="region of interest" description="Disordered" evidence="1">
    <location>
        <begin position="1"/>
        <end position="78"/>
    </location>
</feature>
<feature type="compositionally biased region" description="Polar residues" evidence="1">
    <location>
        <begin position="22"/>
        <end position="31"/>
    </location>
</feature>
<feature type="compositionally biased region" description="Polar residues" evidence="1">
    <location>
        <begin position="238"/>
        <end position="254"/>
    </location>
</feature>
<feature type="compositionally biased region" description="Low complexity" evidence="1">
    <location>
        <begin position="358"/>
        <end position="367"/>
    </location>
</feature>
<evidence type="ECO:0000256" key="1">
    <source>
        <dbReference type="SAM" id="MobiDB-lite"/>
    </source>
</evidence>
<sequence length="595" mass="65970">MSVKQASFGRSRPRHDKESRQPKTIGSSFSSDVDVRLQECGANLTRTTSEGARGGVEVDGRMSSVTDPGVTATRSKADTLHKDGSAWLRRWDKRQQVEMEWRFEHGELPPGRDDKTRATRPAGKVTLIPRSVPKVKRVEPADEQSAPGIPPQWRTSASPAHKGNETNEHEGDMHRNFEPKYAVPKHSIADKSPVIPIRNDSVRTCIEQATSPIPDLRLRQDEAQWSDKYDRRHNMHLQSTAAFDSQNRSKTSPITAPKRCDPPPVPPTSPVSPLDESFIVVNTTVLQQPGYLGGDTTTEVLKIAPNTPDWHFHRALDRLEGRQIGPRTPSSRSEVIPDSPTLKGLGIQGLSSGIVKPDTSSETSSDLSLLRGEQATFKHMAMMAAMQAAIENGHHEDEDGYTTSKVRPDSPVECTTVPGSPDGYVSRKRLLVKPSPEHGKIVPERNSTFLMQVQECARQEQALRASTPSHLQLAHPALRDHDHVRDQDCKLDASNDKKAPILENLHLRKHVVENLQYSTRQRLIDRRLKGKSTGGVTPLQQQKSQQPQTKSELELEPDSGSPCKRISSASTILSAVQSPFLPFTHRSSEGDLRTC</sequence>
<feature type="compositionally biased region" description="Basic and acidic residues" evidence="1">
    <location>
        <begin position="102"/>
        <end position="117"/>
    </location>
</feature>
<feature type="region of interest" description="Disordered" evidence="1">
    <location>
        <begin position="395"/>
        <end position="420"/>
    </location>
</feature>
<reference evidence="3" key="1">
    <citation type="submission" date="2020-01" db="EMBL/GenBank/DDBJ databases">
        <authorList>
            <consortium name="DOE Joint Genome Institute"/>
            <person name="Haridas S."/>
            <person name="Albert R."/>
            <person name="Binder M."/>
            <person name="Bloem J."/>
            <person name="Labutti K."/>
            <person name="Salamov A."/>
            <person name="Andreopoulos B."/>
            <person name="Baker S.E."/>
            <person name="Barry K."/>
            <person name="Bills G."/>
            <person name="Bluhm B.H."/>
            <person name="Cannon C."/>
            <person name="Castanera R."/>
            <person name="Culley D.E."/>
            <person name="Daum C."/>
            <person name="Ezra D."/>
            <person name="Gonzalez J.B."/>
            <person name="Henrissat B."/>
            <person name="Kuo A."/>
            <person name="Liang C."/>
            <person name="Lipzen A."/>
            <person name="Lutzoni F."/>
            <person name="Magnuson J."/>
            <person name="Mondo S."/>
            <person name="Nolan M."/>
            <person name="Ohm R."/>
            <person name="Pangilinan J."/>
            <person name="Park H.-J."/>
            <person name="Ramirez L."/>
            <person name="Alfaro M."/>
            <person name="Sun H."/>
            <person name="Tritt A."/>
            <person name="Yoshinaga Y."/>
            <person name="Zwiers L.-H."/>
            <person name="Turgeon B.G."/>
            <person name="Goodwin S.B."/>
            <person name="Spatafora J.W."/>
            <person name="Crous P.W."/>
            <person name="Grigoriev I.V."/>
        </authorList>
    </citation>
    <scope>NUCLEOTIDE SEQUENCE</scope>
    <source>
        <strain evidence="3">CBS 342.82</strain>
    </source>
</reference>
<gene>
    <name evidence="3" type="ORF">K489DRAFT_10804</name>
</gene>
<dbReference type="Proteomes" id="UP000504637">
    <property type="component" value="Unplaced"/>
</dbReference>
<reference evidence="3" key="2">
    <citation type="submission" date="2020-04" db="EMBL/GenBank/DDBJ databases">
        <authorList>
            <consortium name="NCBI Genome Project"/>
        </authorList>
    </citation>
    <scope>NUCLEOTIDE SEQUENCE</scope>
    <source>
        <strain evidence="3">CBS 342.82</strain>
    </source>
</reference>
<feature type="compositionally biased region" description="Low complexity" evidence="1">
    <location>
        <begin position="537"/>
        <end position="550"/>
    </location>
</feature>
<keyword evidence="2" id="KW-1185">Reference proteome</keyword>
<reference evidence="3" key="3">
    <citation type="submission" date="2025-08" db="UniProtKB">
        <authorList>
            <consortium name="RefSeq"/>
        </authorList>
    </citation>
    <scope>IDENTIFICATION</scope>
    <source>
        <strain evidence="3">CBS 342.82</strain>
    </source>
</reference>
<accession>A0A6J3MH27</accession>
<dbReference type="GeneID" id="54356666"/>
<feature type="region of interest" description="Disordered" evidence="1">
    <location>
        <begin position="102"/>
        <end position="174"/>
    </location>
</feature>
<feature type="compositionally biased region" description="Basic and acidic residues" evidence="1">
    <location>
        <begin position="162"/>
        <end position="174"/>
    </location>
</feature>